<dbReference type="NCBIfam" id="NF041464">
    <property type="entry name" value="HelD_BACSU"/>
    <property type="match status" value="1"/>
</dbReference>
<dbReference type="InterPro" id="IPR014016">
    <property type="entry name" value="UvrD-like_ATP-bd"/>
</dbReference>
<dbReference type="GO" id="GO:0000725">
    <property type="term" value="P:recombinational repair"/>
    <property type="evidence" value="ECO:0007669"/>
    <property type="project" value="TreeGrafter"/>
</dbReference>
<dbReference type="EMBL" id="LKHP01000003">
    <property type="protein sequence ID" value="KRQ87473.1"/>
    <property type="molecule type" value="Genomic_DNA"/>
</dbReference>
<keyword evidence="8" id="KW-1185">Reference proteome</keyword>
<gene>
    <name evidence="7" type="primary">helD</name>
    <name evidence="7" type="ORF">ABG79_00811</name>
</gene>
<proteinExistence type="predicted"/>
<evidence type="ECO:0000256" key="5">
    <source>
        <dbReference type="PROSITE-ProRule" id="PRU00560"/>
    </source>
</evidence>
<dbReference type="Proteomes" id="UP000052015">
    <property type="component" value="Unassembled WGS sequence"/>
</dbReference>
<keyword evidence="2 5" id="KW-0378">Hydrolase</keyword>
<dbReference type="InterPro" id="IPR000212">
    <property type="entry name" value="DNA_helicase_UvrD/REP"/>
</dbReference>
<keyword evidence="1 5" id="KW-0547">Nucleotide-binding</keyword>
<evidence type="ECO:0000313" key="7">
    <source>
        <dbReference type="EMBL" id="KRQ87473.1"/>
    </source>
</evidence>
<dbReference type="InterPro" id="IPR048228">
    <property type="entry name" value="HelD_bacillota"/>
</dbReference>
<keyword evidence="3 5" id="KW-0347">Helicase</keyword>
<dbReference type="SUPFAM" id="SSF52540">
    <property type="entry name" value="P-loop containing nucleoside triphosphate hydrolases"/>
    <property type="match status" value="1"/>
</dbReference>
<dbReference type="RefSeq" id="WP_057977364.1">
    <property type="nucleotide sequence ID" value="NZ_LKHP01000003.1"/>
</dbReference>
<keyword evidence="4 5" id="KW-0067">ATP-binding</keyword>
<reference evidence="7 8" key="1">
    <citation type="submission" date="2015-09" db="EMBL/GenBank/DDBJ databases">
        <title>Draft genome sequence of a Caloramator mitchellensis, a moderate thermophile from the Great Artesian Basin of Australia.</title>
        <authorList>
            <person name="Patel B.K."/>
        </authorList>
    </citation>
    <scope>NUCLEOTIDE SEQUENCE [LARGE SCALE GENOMIC DNA]</scope>
    <source>
        <strain evidence="7 8">VF08</strain>
    </source>
</reference>
<sequence>MSIKEHPDYNYESKWLSYMLDFARKYHEELMLKKALIDKKVDYTTKHINADASQDYIELMISTQFQASLEKKLEKIADAKEKPYFARVDFKENEALESEKIYIGKMSFIDDENKRVLVVDWRAPIANLYYEERLGSAKYSCVDGIINGEITLKRQYSIEDGNLINMFDIDITTNDEFLQAFLGASADNRLKEIVSTIQVEQNRIIRADMWKPLIVQGAAGSGKTTIALHRIAYLIYTYEKEFLPENFMIIAPSKFFLNYISEVLPELGVDKVKQTTFEEFAFDVLEKRYKLIDLNFKLSSIVELRSKNKDVENIIKSSEFKSSMYFKNAIDEYLKEIEENFIPKEDFKIANIVVYSYDEIQYLFINEYKDLPYLKRVDEIKKHLSNRLKLKVEEIINNIQTECDKKVILVKRKIEDSDERRKIISGLINKKDELIERVKASSKTAVKSYISKIKPLKVEQYYDCFMDSPKLYNLANSYADGLIEIIKSNHNKNKAQKVYEIEDLAALVYIKYVVFGMSEKIRVKHIVIDEAQDFSVFQLLMLKSIIKDSSFTILGDLAQGIHSYRGIKDWDEVSNIVFKDRCNLLTLEESYRTTIEIMNEANKVLRKINNPKLIPAKPVIRHGEDVKYEGYSSIEDIVKDIDKTVNELKIEGFKSFAVITKTLDECFRLNEIFSNSDNKPYILTGKEDEYRGGFVMLPSYLAKGLEFDAVFISNANDELYKDDELDAKLLYVAMTRPLHVLKIYYTDKITPLLKL</sequence>
<dbReference type="PANTHER" id="PTHR11070">
    <property type="entry name" value="UVRD / RECB / PCRA DNA HELICASE FAMILY MEMBER"/>
    <property type="match status" value="1"/>
</dbReference>
<evidence type="ECO:0000313" key="8">
    <source>
        <dbReference type="Proteomes" id="UP000052015"/>
    </source>
</evidence>
<dbReference type="STRING" id="908809.ABG79_00811"/>
<dbReference type="GO" id="GO:0005829">
    <property type="term" value="C:cytosol"/>
    <property type="evidence" value="ECO:0007669"/>
    <property type="project" value="TreeGrafter"/>
</dbReference>
<dbReference type="InterPro" id="IPR027417">
    <property type="entry name" value="P-loop_NTPase"/>
</dbReference>
<evidence type="ECO:0000256" key="3">
    <source>
        <dbReference type="ARBA" id="ARBA00022806"/>
    </source>
</evidence>
<dbReference type="GO" id="GO:0005524">
    <property type="term" value="F:ATP binding"/>
    <property type="evidence" value="ECO:0007669"/>
    <property type="project" value="UniProtKB-UniRule"/>
</dbReference>
<dbReference type="PANTHER" id="PTHR11070:SF17">
    <property type="entry name" value="DNA HELICASE IV"/>
    <property type="match status" value="1"/>
</dbReference>
<dbReference type="PATRIC" id="fig|908809.3.peg.820"/>
<dbReference type="Gene3D" id="3.40.50.300">
    <property type="entry name" value="P-loop containing nucleotide triphosphate hydrolases"/>
    <property type="match status" value="3"/>
</dbReference>
<dbReference type="GO" id="GO:0003677">
    <property type="term" value="F:DNA binding"/>
    <property type="evidence" value="ECO:0007669"/>
    <property type="project" value="InterPro"/>
</dbReference>
<dbReference type="GO" id="GO:0016787">
    <property type="term" value="F:hydrolase activity"/>
    <property type="evidence" value="ECO:0007669"/>
    <property type="project" value="UniProtKB-UniRule"/>
</dbReference>
<dbReference type="InterPro" id="IPR027785">
    <property type="entry name" value="UvrD-like_helicase_C"/>
</dbReference>
<dbReference type="EC" id="3.6.4.12" evidence="7"/>
<feature type="domain" description="UvrD-like helicase ATP-binding" evidence="6">
    <location>
        <begin position="196"/>
        <end position="594"/>
    </location>
</feature>
<dbReference type="Pfam" id="PF13538">
    <property type="entry name" value="UvrD_C_2"/>
    <property type="match status" value="1"/>
</dbReference>
<feature type="binding site" evidence="5">
    <location>
        <begin position="217"/>
        <end position="224"/>
    </location>
    <ligand>
        <name>ATP</name>
        <dbReference type="ChEBI" id="CHEBI:30616"/>
    </ligand>
</feature>
<organism evidence="7 8">
    <name type="scientific">Caloramator mitchellensis</name>
    <dbReference type="NCBI Taxonomy" id="908809"/>
    <lineage>
        <taxon>Bacteria</taxon>
        <taxon>Bacillati</taxon>
        <taxon>Bacillota</taxon>
        <taxon>Clostridia</taxon>
        <taxon>Eubacteriales</taxon>
        <taxon>Clostridiaceae</taxon>
        <taxon>Caloramator</taxon>
    </lineage>
</organism>
<evidence type="ECO:0000256" key="4">
    <source>
        <dbReference type="ARBA" id="ARBA00022840"/>
    </source>
</evidence>
<dbReference type="AlphaFoldDB" id="A0A0R3JVB9"/>
<accession>A0A0R3JVB9</accession>
<evidence type="ECO:0000256" key="2">
    <source>
        <dbReference type="ARBA" id="ARBA00022801"/>
    </source>
</evidence>
<name>A0A0R3JVB9_CALMK</name>
<evidence type="ECO:0000259" key="6">
    <source>
        <dbReference type="PROSITE" id="PS51198"/>
    </source>
</evidence>
<dbReference type="Pfam" id="PF00580">
    <property type="entry name" value="UvrD-helicase"/>
    <property type="match status" value="2"/>
</dbReference>
<evidence type="ECO:0000256" key="1">
    <source>
        <dbReference type="ARBA" id="ARBA00022741"/>
    </source>
</evidence>
<dbReference type="PROSITE" id="PS51198">
    <property type="entry name" value="UVRD_HELICASE_ATP_BIND"/>
    <property type="match status" value="1"/>
</dbReference>
<comment type="caution">
    <text evidence="7">The sequence shown here is derived from an EMBL/GenBank/DDBJ whole genome shotgun (WGS) entry which is preliminary data.</text>
</comment>
<dbReference type="GO" id="GO:0043138">
    <property type="term" value="F:3'-5' DNA helicase activity"/>
    <property type="evidence" value="ECO:0007669"/>
    <property type="project" value="TreeGrafter"/>
</dbReference>
<protein>
    <submittedName>
        <fullName evidence="7">Helicase IV</fullName>
        <ecNumber evidence="7">3.6.4.12</ecNumber>
    </submittedName>
</protein>